<dbReference type="PIRSF" id="PIRSF033239">
    <property type="entry name" value="ExoD"/>
    <property type="match status" value="1"/>
</dbReference>
<dbReference type="InterPro" id="IPR010331">
    <property type="entry name" value="ExoD"/>
</dbReference>
<reference evidence="3 4" key="1">
    <citation type="submission" date="2019-08" db="EMBL/GenBank/DDBJ databases">
        <authorList>
            <person name="Seo Y.L."/>
        </authorList>
    </citation>
    <scope>NUCLEOTIDE SEQUENCE [LARGE SCALE GENOMIC DNA]</scope>
    <source>
        <strain evidence="3 4">MaA-C15</strain>
    </source>
</reference>
<keyword evidence="2" id="KW-1133">Transmembrane helix</keyword>
<sequence length="238" mass="25565">MARPGLRQTACERCGPQPLSRLQDRLTAARPEPSACPRVSNSMEENCEPESIEDVLDCVEDAAEGEKRVSVADIVDQIGDGAFPPLIMVPALIMISPASAVFGVSSFCGLLIVLIAIQMVVGRHKLWLPRLLLEREISKTRLDKAVSFLSKPARLVDGLTGKRLAFLVSPPLERFWAAVCVCLAIVTPIFELVPMSATIIASAVMLFCLAMLAKDGILALMGLAVVALAAWLGWSVAT</sequence>
<keyword evidence="2" id="KW-0472">Membrane</keyword>
<dbReference type="Pfam" id="PF06055">
    <property type="entry name" value="ExoD"/>
    <property type="match status" value="1"/>
</dbReference>
<evidence type="ECO:0000313" key="3">
    <source>
        <dbReference type="EMBL" id="TYR30438.1"/>
    </source>
</evidence>
<keyword evidence="2" id="KW-0812">Transmembrane</keyword>
<dbReference type="Proteomes" id="UP000323258">
    <property type="component" value="Unassembled WGS sequence"/>
</dbReference>
<comment type="caution">
    <text evidence="3">The sequence shown here is derived from an EMBL/GenBank/DDBJ whole genome shotgun (WGS) entry which is preliminary data.</text>
</comment>
<dbReference type="PANTHER" id="PTHR41795">
    <property type="entry name" value="EXOPOLYSACCHARIDE SYNTHESIS PROTEIN"/>
    <property type="match status" value="1"/>
</dbReference>
<evidence type="ECO:0000256" key="1">
    <source>
        <dbReference type="SAM" id="MobiDB-lite"/>
    </source>
</evidence>
<keyword evidence="4" id="KW-1185">Reference proteome</keyword>
<evidence type="ECO:0000313" key="4">
    <source>
        <dbReference type="Proteomes" id="UP000323258"/>
    </source>
</evidence>
<gene>
    <name evidence="3" type="ORF">FY036_17110</name>
</gene>
<dbReference type="EMBL" id="VSZS01000066">
    <property type="protein sequence ID" value="TYR30438.1"/>
    <property type="molecule type" value="Genomic_DNA"/>
</dbReference>
<feature type="transmembrane region" description="Helical" evidence="2">
    <location>
        <begin position="91"/>
        <end position="121"/>
    </location>
</feature>
<accession>A0A5D4GQ31</accession>
<organism evidence="3 4">
    <name type="scientific">Neoaquamicrobium microcysteis</name>
    <dbReference type="NCBI Taxonomy" id="2682781"/>
    <lineage>
        <taxon>Bacteria</taxon>
        <taxon>Pseudomonadati</taxon>
        <taxon>Pseudomonadota</taxon>
        <taxon>Alphaproteobacteria</taxon>
        <taxon>Hyphomicrobiales</taxon>
        <taxon>Phyllobacteriaceae</taxon>
        <taxon>Neoaquamicrobium</taxon>
    </lineage>
</organism>
<proteinExistence type="predicted"/>
<reference evidence="3 4" key="2">
    <citation type="submission" date="2019-09" db="EMBL/GenBank/DDBJ databases">
        <title>Mesorhizobium sp. MaA-C15 isolated from Microcystis aeruginosa.</title>
        <authorList>
            <person name="Jeong S.E."/>
            <person name="Jin H.M."/>
            <person name="Jeon C.O."/>
        </authorList>
    </citation>
    <scope>NUCLEOTIDE SEQUENCE [LARGE SCALE GENOMIC DNA]</scope>
    <source>
        <strain evidence="3 4">MaA-C15</strain>
    </source>
</reference>
<name>A0A5D4GQ31_9HYPH</name>
<protein>
    <submittedName>
        <fullName evidence="3">Exopolysaccharide biosynthesis protein</fullName>
    </submittedName>
</protein>
<evidence type="ECO:0000256" key="2">
    <source>
        <dbReference type="SAM" id="Phobius"/>
    </source>
</evidence>
<feature type="transmembrane region" description="Helical" evidence="2">
    <location>
        <begin position="192"/>
        <end position="210"/>
    </location>
</feature>
<dbReference type="PANTHER" id="PTHR41795:SF1">
    <property type="entry name" value="EXOPOLYSACCHARIDE SYNTHESIS PROTEIN"/>
    <property type="match status" value="1"/>
</dbReference>
<feature type="transmembrane region" description="Helical" evidence="2">
    <location>
        <begin position="217"/>
        <end position="237"/>
    </location>
</feature>
<feature type="region of interest" description="Disordered" evidence="1">
    <location>
        <begin position="22"/>
        <end position="42"/>
    </location>
</feature>
<dbReference type="AlphaFoldDB" id="A0A5D4GQ31"/>